<dbReference type="InterPro" id="IPR039564">
    <property type="entry name" value="Peptidase_C39-like"/>
</dbReference>
<comment type="caution">
    <text evidence="2">The sequence shown here is derived from an EMBL/GenBank/DDBJ whole genome shotgun (WGS) entry which is preliminary data.</text>
</comment>
<evidence type="ECO:0000259" key="1">
    <source>
        <dbReference type="Pfam" id="PF13529"/>
    </source>
</evidence>
<evidence type="ECO:0000313" key="3">
    <source>
        <dbReference type="Proteomes" id="UP000579281"/>
    </source>
</evidence>
<evidence type="ECO:0000313" key="2">
    <source>
        <dbReference type="EMBL" id="MBB6215068.1"/>
    </source>
</evidence>
<accession>A0A841KSE8</accession>
<keyword evidence="3" id="KW-1185">Reference proteome</keyword>
<gene>
    <name evidence="2" type="ORF">HNQ80_001157</name>
</gene>
<organism evidence="2 3">
    <name type="scientific">Anaerosolibacter carboniphilus</name>
    <dbReference type="NCBI Taxonomy" id="1417629"/>
    <lineage>
        <taxon>Bacteria</taxon>
        <taxon>Bacillati</taxon>
        <taxon>Bacillota</taxon>
        <taxon>Clostridia</taxon>
        <taxon>Peptostreptococcales</taxon>
        <taxon>Thermotaleaceae</taxon>
        <taxon>Anaerosolibacter</taxon>
    </lineage>
</organism>
<dbReference type="Gene3D" id="3.90.70.10">
    <property type="entry name" value="Cysteine proteinases"/>
    <property type="match status" value="1"/>
</dbReference>
<dbReference type="RefSeq" id="WP_184309028.1">
    <property type="nucleotide sequence ID" value="NZ_JACHEN010000005.1"/>
</dbReference>
<dbReference type="AlphaFoldDB" id="A0A841KSE8"/>
<dbReference type="Pfam" id="PF13529">
    <property type="entry name" value="Peptidase_C39_2"/>
    <property type="match status" value="1"/>
</dbReference>
<protein>
    <recommendedName>
        <fullName evidence="1">Peptidase C39-like domain-containing protein</fullName>
    </recommendedName>
</protein>
<dbReference type="Proteomes" id="UP000579281">
    <property type="component" value="Unassembled WGS sequence"/>
</dbReference>
<dbReference type="EMBL" id="JACHEN010000005">
    <property type="protein sequence ID" value="MBB6215068.1"/>
    <property type="molecule type" value="Genomic_DNA"/>
</dbReference>
<feature type="domain" description="Peptidase C39-like" evidence="1">
    <location>
        <begin position="6"/>
        <end position="140"/>
    </location>
</feature>
<name>A0A841KSE8_9FIRM</name>
<reference evidence="2 3" key="1">
    <citation type="submission" date="2020-08" db="EMBL/GenBank/DDBJ databases">
        <title>Genomic Encyclopedia of Type Strains, Phase IV (KMG-IV): sequencing the most valuable type-strain genomes for metagenomic binning, comparative biology and taxonomic classification.</title>
        <authorList>
            <person name="Goeker M."/>
        </authorList>
    </citation>
    <scope>NUCLEOTIDE SEQUENCE [LARGE SCALE GENOMIC DNA]</scope>
    <source>
        <strain evidence="2 3">DSM 103526</strain>
    </source>
</reference>
<sequence length="194" mass="23162">MKNPLCYQTTEFDCVPTTFINSLRYLLPRKEIPPEAIQAVYMYSLDTFNRNGEKGKKGTTYFAVQYICNWLNNFGETNNFSIRYETLETEEIYLDKDSKITQCISNGGVAIIRVYYTTTLYHYVLLTSIDKDHAYIFDPYYREKIFREKELEMISDKPFQYNRKVNRAWFESIENKKYAMGMNEERECILAYQI</sequence>
<proteinExistence type="predicted"/>